<dbReference type="PANTHER" id="PTHR11908:SF132">
    <property type="entry name" value="ALDEHYDE OXIDASE 1-RELATED"/>
    <property type="match status" value="1"/>
</dbReference>
<dbReference type="Proteomes" id="UP001149009">
    <property type="component" value="Unassembled WGS sequence"/>
</dbReference>
<dbReference type="InterPro" id="IPR000674">
    <property type="entry name" value="Ald_Oxase/Xan_DH_a/b"/>
</dbReference>
<dbReference type="Pfam" id="PF02738">
    <property type="entry name" value="MoCoBD_1"/>
    <property type="match status" value="1"/>
</dbReference>
<proteinExistence type="predicted"/>
<evidence type="ECO:0000313" key="4">
    <source>
        <dbReference type="EMBL" id="MCT8988799.1"/>
    </source>
</evidence>
<dbReference type="AlphaFoldDB" id="A0A9X2X619"/>
<evidence type="ECO:0000259" key="3">
    <source>
        <dbReference type="SMART" id="SM01008"/>
    </source>
</evidence>
<protein>
    <submittedName>
        <fullName evidence="4">Xanthine dehydrogenase family protein molybdopterin-binding subunit</fullName>
    </submittedName>
</protein>
<feature type="domain" description="Aldehyde oxidase/xanthine dehydrogenase a/b hammerhead" evidence="3">
    <location>
        <begin position="20"/>
        <end position="121"/>
    </location>
</feature>
<dbReference type="GO" id="GO:0005506">
    <property type="term" value="F:iron ion binding"/>
    <property type="evidence" value="ECO:0007669"/>
    <property type="project" value="InterPro"/>
</dbReference>
<keyword evidence="2" id="KW-0560">Oxidoreductase</keyword>
<dbReference type="Pfam" id="PF01315">
    <property type="entry name" value="Ald_Xan_dh_C"/>
    <property type="match status" value="1"/>
</dbReference>
<dbReference type="SMART" id="SM01008">
    <property type="entry name" value="Ald_Xan_dh_C"/>
    <property type="match status" value="1"/>
</dbReference>
<dbReference type="InterPro" id="IPR016208">
    <property type="entry name" value="Ald_Oxase/xanthine_DH-like"/>
</dbReference>
<evidence type="ECO:0000256" key="2">
    <source>
        <dbReference type="ARBA" id="ARBA00023002"/>
    </source>
</evidence>
<evidence type="ECO:0000313" key="5">
    <source>
        <dbReference type="Proteomes" id="UP001149009"/>
    </source>
</evidence>
<keyword evidence="1" id="KW-0500">Molybdenum</keyword>
<dbReference type="InterPro" id="IPR046867">
    <property type="entry name" value="AldOxase/xan_DH_MoCoBD2"/>
</dbReference>
<dbReference type="InterPro" id="IPR008274">
    <property type="entry name" value="AldOxase/xan_DH_MoCoBD1"/>
</dbReference>
<evidence type="ECO:0000256" key="1">
    <source>
        <dbReference type="ARBA" id="ARBA00022505"/>
    </source>
</evidence>
<dbReference type="Pfam" id="PF20256">
    <property type="entry name" value="MoCoBD_2"/>
    <property type="match status" value="1"/>
</dbReference>
<dbReference type="GO" id="GO:0016491">
    <property type="term" value="F:oxidoreductase activity"/>
    <property type="evidence" value="ECO:0007669"/>
    <property type="project" value="UniProtKB-KW"/>
</dbReference>
<organism evidence="4 5">
    <name type="scientific">Chelativorans petroleitrophicus</name>
    <dbReference type="NCBI Taxonomy" id="2975484"/>
    <lineage>
        <taxon>Bacteria</taxon>
        <taxon>Pseudomonadati</taxon>
        <taxon>Pseudomonadota</taxon>
        <taxon>Alphaproteobacteria</taxon>
        <taxon>Hyphomicrobiales</taxon>
        <taxon>Phyllobacteriaceae</taxon>
        <taxon>Chelativorans</taxon>
    </lineage>
</organism>
<dbReference type="PANTHER" id="PTHR11908">
    <property type="entry name" value="XANTHINE DEHYDROGENASE"/>
    <property type="match status" value="1"/>
</dbReference>
<dbReference type="InterPro" id="IPR036856">
    <property type="entry name" value="Ald_Oxase/Xan_DH_a/b_sf"/>
</dbReference>
<dbReference type="Gene3D" id="3.30.365.10">
    <property type="entry name" value="Aldehyde oxidase/xanthine dehydrogenase, molybdopterin binding domain"/>
    <property type="match status" value="4"/>
</dbReference>
<comment type="caution">
    <text evidence="4">The sequence shown here is derived from an EMBL/GenBank/DDBJ whole genome shotgun (WGS) entry which is preliminary data.</text>
</comment>
<reference evidence="4" key="1">
    <citation type="submission" date="2022-08" db="EMBL/GenBank/DDBJ databases">
        <title>Chelativorans sichuanense sp. nov., a paraffin oil-degrading bacterium isolated from a mixture of oil-based drill cuttings and paddy soil.</title>
        <authorList>
            <person name="Yu J."/>
            <person name="Liu H."/>
            <person name="Chen Q."/>
        </authorList>
    </citation>
    <scope>NUCLEOTIDE SEQUENCE</scope>
    <source>
        <strain evidence="4">SCAU 2101</strain>
    </source>
</reference>
<dbReference type="EMBL" id="JAODNV010000001">
    <property type="protein sequence ID" value="MCT8988799.1"/>
    <property type="molecule type" value="Genomic_DNA"/>
</dbReference>
<dbReference type="RefSeq" id="WP_261513418.1">
    <property type="nucleotide sequence ID" value="NZ_JAODNV010000001.1"/>
</dbReference>
<gene>
    <name evidence="4" type="ORF">NYR54_00605</name>
</gene>
<name>A0A9X2X619_9HYPH</name>
<dbReference type="Gene3D" id="3.90.1170.50">
    <property type="entry name" value="Aldehyde oxidase/xanthine dehydrogenase, a/b hammerhead"/>
    <property type="match status" value="1"/>
</dbReference>
<accession>A0A9X2X619</accession>
<keyword evidence="5" id="KW-1185">Reference proteome</keyword>
<dbReference type="SUPFAM" id="SSF56003">
    <property type="entry name" value="Molybdenum cofactor-binding domain"/>
    <property type="match status" value="1"/>
</dbReference>
<dbReference type="SUPFAM" id="SSF54665">
    <property type="entry name" value="CO dehydrogenase molybdoprotein N-domain-like"/>
    <property type="match status" value="1"/>
</dbReference>
<sequence>MAYKLIGKNFIPPDLEAKVTGAATYAEDFRADGMAHVKFYGSPMPHGKVRSIDLSEAEKVPGFLTALLPEEVKHPDTPVGLPILSNEPTHFGQPILAIAAETEQAAADAIAAVRVDMELLPFVVDPLHSLQPDGPNAVSGINVAGAGIEFQELKWSGRDFALAGDDTLPKGKAPVEWSFGDIEEGFAKSAVIVEESFVHASNAHHALEPRSAAAYWEGGKCYVWGSTQSTAFAQPGLANLIGIEPSELVLISEYCGGGFGGKAAAYPLMALPALVSRKLNGRPCLLRVSRKEEYNNGSARAGFQGWAKLGFSKEGRMLAADIYVVQDLGATSGFPDFNNVGSSAVIIFQPESIRFRAIPVLTNTVSKGAQRGPGENQAANMFEPLLDKAARELGIDRLALRLANAPGGGVGAKYGPEQGEVTSAYLREALQKGAEAFNWVERSKQSGMRNGSKVRGYGIGQAYHTAGSNGFDGLVRITPDGLLHVHTGVGNLGTYSYASTSRIAAEVLGYDWERVVLEYGGTTKHLPWNLGQFGSNTNFTMARTNYVAAMDAAHKLKEIAAATLGGTAEEYELKDERVVKTSDPSVGMSFAEAAQKAIEMGGRYDGHELPEDIHPMTQASARAIAGTGLIGVAKDNLPKDATVPALAAAFIEVDVDVETGKVEILDYHGVADCGTVIHPMGLAAQVRGGAVMGFGLATSERHVYDPQYGRPNAQALYQSKPKSYLDVPLKMSWDAVDQPDTQSPLGTKGIGEPLEGAASSALICAISDALGGHLFNRTPVVTDMIVNAAEGRPQSHKPLATNTV</sequence>
<dbReference type="InterPro" id="IPR037165">
    <property type="entry name" value="AldOxase/xan_DH_Mopterin-bd_sf"/>
</dbReference>